<keyword evidence="2" id="KW-0547">Nucleotide-binding</keyword>
<keyword evidence="3 5" id="KW-0067">ATP-binding</keyword>
<reference evidence="5 6" key="1">
    <citation type="submission" date="2015-01" db="EMBL/GenBank/DDBJ databases">
        <title>Comparative genomics of the lactic acid bacteria isolated from the honey bee gut.</title>
        <authorList>
            <person name="Ellegaard K.M."/>
            <person name="Tamarit D."/>
            <person name="Javelind E."/>
            <person name="Olofsson T."/>
            <person name="Andersson S.G."/>
            <person name="Vasquez A."/>
        </authorList>
    </citation>
    <scope>NUCLEOTIDE SEQUENCE [LARGE SCALE GENOMIC DNA]</scope>
    <source>
        <strain evidence="5 6">Bin4</strain>
    </source>
</reference>
<gene>
    <name evidence="5" type="ORF">JG30_09750</name>
</gene>
<dbReference type="SUPFAM" id="SSF52540">
    <property type="entry name" value="P-loop containing nucleoside triphosphate hydrolases"/>
    <property type="match status" value="1"/>
</dbReference>
<dbReference type="GO" id="GO:0016887">
    <property type="term" value="F:ATP hydrolysis activity"/>
    <property type="evidence" value="ECO:0007669"/>
    <property type="project" value="InterPro"/>
</dbReference>
<dbReference type="Proteomes" id="UP000033558">
    <property type="component" value="Unassembled WGS sequence"/>
</dbReference>
<dbReference type="GO" id="GO:0005524">
    <property type="term" value="F:ATP binding"/>
    <property type="evidence" value="ECO:0007669"/>
    <property type="project" value="UniProtKB-KW"/>
</dbReference>
<dbReference type="AlphaFoldDB" id="A0A0F4LTK1"/>
<dbReference type="InterPro" id="IPR017871">
    <property type="entry name" value="ABC_transporter-like_CS"/>
</dbReference>
<dbReference type="HOGENOM" id="CLU_000604_1_22_9"/>
<organism evidence="5 6">
    <name type="scientific">Bombilactobacillus mellifer</name>
    <dbReference type="NCBI Taxonomy" id="1218492"/>
    <lineage>
        <taxon>Bacteria</taxon>
        <taxon>Bacillati</taxon>
        <taxon>Bacillota</taxon>
        <taxon>Bacilli</taxon>
        <taxon>Lactobacillales</taxon>
        <taxon>Lactobacillaceae</taxon>
        <taxon>Bombilactobacillus</taxon>
    </lineage>
</organism>
<dbReference type="PROSITE" id="PS00211">
    <property type="entry name" value="ABC_TRANSPORTER_1"/>
    <property type="match status" value="1"/>
</dbReference>
<dbReference type="PROSITE" id="PS50893">
    <property type="entry name" value="ABC_TRANSPORTER_2"/>
    <property type="match status" value="1"/>
</dbReference>
<accession>A0A0F4LTK1</accession>
<dbReference type="InterPro" id="IPR027417">
    <property type="entry name" value="P-loop_NTPase"/>
</dbReference>
<keyword evidence="1" id="KW-0813">Transport</keyword>
<dbReference type="Pfam" id="PF00005">
    <property type="entry name" value="ABC_tran"/>
    <property type="match status" value="1"/>
</dbReference>
<dbReference type="PANTHER" id="PTHR42781">
    <property type="entry name" value="SPERMIDINE/PUTRESCINE IMPORT ATP-BINDING PROTEIN POTA"/>
    <property type="match status" value="1"/>
</dbReference>
<evidence type="ECO:0000313" key="6">
    <source>
        <dbReference type="Proteomes" id="UP000033558"/>
    </source>
</evidence>
<dbReference type="PATRIC" id="fig|1218492.5.peg.1116"/>
<proteinExistence type="predicted"/>
<dbReference type="EMBL" id="JXJQ01000008">
    <property type="protein sequence ID" value="KJY61920.1"/>
    <property type="molecule type" value="Genomic_DNA"/>
</dbReference>
<dbReference type="SMART" id="SM00382">
    <property type="entry name" value="AAA"/>
    <property type="match status" value="1"/>
</dbReference>
<comment type="caution">
    <text evidence="5">The sequence shown here is derived from an EMBL/GenBank/DDBJ whole genome shotgun (WGS) entry which is preliminary data.</text>
</comment>
<evidence type="ECO:0000313" key="5">
    <source>
        <dbReference type="EMBL" id="KJY61920.1"/>
    </source>
</evidence>
<feature type="domain" description="ABC transporter" evidence="4">
    <location>
        <begin position="11"/>
        <end position="214"/>
    </location>
</feature>
<dbReference type="Gene3D" id="3.40.50.300">
    <property type="entry name" value="P-loop containing nucleotide triphosphate hydrolases"/>
    <property type="match status" value="1"/>
</dbReference>
<keyword evidence="6" id="KW-1185">Reference proteome</keyword>
<protein>
    <submittedName>
        <fullName evidence="5">Amino acid ABC transporter, ATP-binding protein</fullName>
    </submittedName>
</protein>
<evidence type="ECO:0000256" key="1">
    <source>
        <dbReference type="ARBA" id="ARBA00022448"/>
    </source>
</evidence>
<dbReference type="PANTHER" id="PTHR42781:SF9">
    <property type="entry name" value="AMINO ACID ABC TRANSPORTER, ATP-BINDING PROTEIN-RELATED"/>
    <property type="match status" value="1"/>
</dbReference>
<dbReference type="InterPro" id="IPR050093">
    <property type="entry name" value="ABC_SmlMolc_Importer"/>
</dbReference>
<name>A0A0F4LTK1_9LACO</name>
<evidence type="ECO:0000256" key="3">
    <source>
        <dbReference type="ARBA" id="ARBA00022840"/>
    </source>
</evidence>
<evidence type="ECO:0000259" key="4">
    <source>
        <dbReference type="PROSITE" id="PS50893"/>
    </source>
</evidence>
<dbReference type="InterPro" id="IPR003439">
    <property type="entry name" value="ABC_transporter-like_ATP-bd"/>
</dbReference>
<evidence type="ECO:0000256" key="2">
    <source>
        <dbReference type="ARBA" id="ARBA00022741"/>
    </source>
</evidence>
<dbReference type="STRING" id="1218492.JG30_09750"/>
<dbReference type="InterPro" id="IPR003593">
    <property type="entry name" value="AAA+_ATPase"/>
</dbReference>
<sequence length="215" mass="23999">MNNVATRTPILELTNLSKTFANKVIFKNINLQVMKNDILSIVGPSGVGKTTLLRTILGLEPVDSGSFKFAGQVFDPTDHSQNQIGIVFQDYRLFPNLNVLENITLAPIQAQKQTPAAAVQQADRLLEFLKLTPQRKLYPFQLSGGQKQRVAIARALILEPQILCYDEPTSALDSSNKWQVANLLRQFQKQGMTQLVVTHDDQFAQKISSDIFQMG</sequence>